<organism evidence="1 2">
    <name type="scientific">Halostagnicola kamekurae</name>
    <dbReference type="NCBI Taxonomy" id="619731"/>
    <lineage>
        <taxon>Archaea</taxon>
        <taxon>Methanobacteriati</taxon>
        <taxon>Methanobacteriota</taxon>
        <taxon>Stenosarchaea group</taxon>
        <taxon>Halobacteria</taxon>
        <taxon>Halobacteriales</taxon>
        <taxon>Natrialbaceae</taxon>
        <taxon>Halostagnicola</taxon>
    </lineage>
</organism>
<proteinExistence type="predicted"/>
<gene>
    <name evidence="1" type="ORF">SAMN04488556_0112</name>
</gene>
<evidence type="ECO:0000313" key="1">
    <source>
        <dbReference type="EMBL" id="SFT09716.1"/>
    </source>
</evidence>
<dbReference type="EMBL" id="FOZS01000012">
    <property type="protein sequence ID" value="SFT09716.1"/>
    <property type="molecule type" value="Genomic_DNA"/>
</dbReference>
<evidence type="ECO:0000313" key="2">
    <source>
        <dbReference type="Proteomes" id="UP000199199"/>
    </source>
</evidence>
<reference evidence="2" key="1">
    <citation type="submission" date="2016-10" db="EMBL/GenBank/DDBJ databases">
        <authorList>
            <person name="Varghese N."/>
            <person name="Submissions S."/>
        </authorList>
    </citation>
    <scope>NUCLEOTIDE SEQUENCE [LARGE SCALE GENOMIC DNA]</scope>
    <source>
        <strain evidence="2">DSM 22427</strain>
    </source>
</reference>
<keyword evidence="2" id="KW-1185">Reference proteome</keyword>
<dbReference type="Proteomes" id="UP000199199">
    <property type="component" value="Unassembled WGS sequence"/>
</dbReference>
<dbReference type="AlphaFoldDB" id="A0A1I6V7S4"/>
<accession>A0A1I6V7S4</accession>
<name>A0A1I6V7S4_9EURY</name>
<protein>
    <submittedName>
        <fullName evidence="1">Uncharacterized protein</fullName>
    </submittedName>
</protein>
<feature type="non-terminal residue" evidence="1">
    <location>
        <position position="30"/>
    </location>
</feature>
<sequence length="30" mass="3380">MDDELYVSGIEPTKHLLGYTLLATFLEGRP</sequence>